<dbReference type="EMBL" id="LCIT01000011">
    <property type="protein sequence ID" value="KKT62543.1"/>
    <property type="molecule type" value="Genomic_DNA"/>
</dbReference>
<dbReference type="Pfam" id="PF13561">
    <property type="entry name" value="adh_short_C2"/>
    <property type="match status" value="1"/>
</dbReference>
<evidence type="ECO:0000256" key="1">
    <source>
        <dbReference type="ARBA" id="ARBA00006484"/>
    </source>
</evidence>
<dbReference type="FunFam" id="3.40.50.720:FF:000084">
    <property type="entry name" value="Short-chain dehydrogenase reductase"/>
    <property type="match status" value="1"/>
</dbReference>
<dbReference type="SUPFAM" id="SSF51735">
    <property type="entry name" value="NAD(P)-binding Rossmann-fold domains"/>
    <property type="match status" value="1"/>
</dbReference>
<evidence type="ECO:0000313" key="2">
    <source>
        <dbReference type="EMBL" id="KKT62543.1"/>
    </source>
</evidence>
<dbReference type="GO" id="GO:0016616">
    <property type="term" value="F:oxidoreductase activity, acting on the CH-OH group of donors, NAD or NADP as acceptor"/>
    <property type="evidence" value="ECO:0007669"/>
    <property type="project" value="TreeGrafter"/>
</dbReference>
<dbReference type="PRINTS" id="PR00081">
    <property type="entry name" value="GDHRDH"/>
</dbReference>
<accession>A0A0G1IU96</accession>
<sequence>MSYLDEIFGIKDRVALITGGNGHLGSEYAEAFAKAGAKVAVFDVTEKPSTKVQKLIDSGLPIISLKVDVTKKGEIAAGFEKIISKFGAPTILVNNAGLGSRPNAPPEENGPFENYPEESWDAMLDSHLKGMFFMSQVFIKNFRAAKEKKGSIINISSTYGLVSPIQSMYEFRRRGGEEYYKPVGYSVAKSGVLNFTKWLAEYAAPLGIRVNTLAPGGVYEANMAPEFVKEYENRTMLRRMAKTTDYNGAVLFLASEASDYMTGSLLVVDGGWTAI</sequence>
<evidence type="ECO:0000313" key="3">
    <source>
        <dbReference type="Proteomes" id="UP000033945"/>
    </source>
</evidence>
<gene>
    <name evidence="2" type="ORF">UW55_C0011G0007</name>
</gene>
<dbReference type="InterPro" id="IPR036291">
    <property type="entry name" value="NAD(P)-bd_dom_sf"/>
</dbReference>
<dbReference type="Gene3D" id="3.40.50.720">
    <property type="entry name" value="NAD(P)-binding Rossmann-like Domain"/>
    <property type="match status" value="1"/>
</dbReference>
<protein>
    <submittedName>
        <fullName evidence="2">Short-chain dehydrogenase/reductase SDR</fullName>
    </submittedName>
</protein>
<dbReference type="PRINTS" id="PR00080">
    <property type="entry name" value="SDRFAMILY"/>
</dbReference>
<dbReference type="AlphaFoldDB" id="A0A0G1IU96"/>
<dbReference type="InterPro" id="IPR002347">
    <property type="entry name" value="SDR_fam"/>
</dbReference>
<dbReference type="Proteomes" id="UP000033945">
    <property type="component" value="Unassembled WGS sequence"/>
</dbReference>
<reference evidence="2 3" key="1">
    <citation type="journal article" date="2015" name="Nature">
        <title>rRNA introns, odd ribosomes, and small enigmatic genomes across a large radiation of phyla.</title>
        <authorList>
            <person name="Brown C.T."/>
            <person name="Hug L.A."/>
            <person name="Thomas B.C."/>
            <person name="Sharon I."/>
            <person name="Castelle C.J."/>
            <person name="Singh A."/>
            <person name="Wilkins M.J."/>
            <person name="Williams K.H."/>
            <person name="Banfield J.F."/>
        </authorList>
    </citation>
    <scope>NUCLEOTIDE SEQUENCE [LARGE SCALE GENOMIC DNA]</scope>
</reference>
<name>A0A0G1IU96_9BACT</name>
<proteinExistence type="inferred from homology"/>
<comment type="similarity">
    <text evidence="1">Belongs to the short-chain dehydrogenases/reductases (SDR) family.</text>
</comment>
<organism evidence="2 3">
    <name type="scientific">Candidatus Giovannonibacteria bacterium GW2011_GWA2_44_26</name>
    <dbReference type="NCBI Taxonomy" id="1618648"/>
    <lineage>
        <taxon>Bacteria</taxon>
        <taxon>Candidatus Giovannoniibacteriota</taxon>
    </lineage>
</organism>
<comment type="caution">
    <text evidence="2">The sequence shown here is derived from an EMBL/GenBank/DDBJ whole genome shotgun (WGS) entry which is preliminary data.</text>
</comment>
<dbReference type="PANTHER" id="PTHR42760">
    <property type="entry name" value="SHORT-CHAIN DEHYDROGENASES/REDUCTASES FAMILY MEMBER"/>
    <property type="match status" value="1"/>
</dbReference>